<feature type="domain" description="MIR" evidence="4">
    <location>
        <begin position="90"/>
        <end position="149"/>
    </location>
</feature>
<comment type="catalytic activity">
    <reaction evidence="3">
        <text>a di-trans,poly-cis-dolichyl beta-D-mannosyl phosphate + L-threonyl-[protein] = 3-O-(alpha-D-mannosyl)-L-threonyl-[protein] + a di-trans,poly-cis-dolichyl phosphate + H(+)</text>
        <dbReference type="Rhea" id="RHEA:53396"/>
        <dbReference type="Rhea" id="RHEA-COMP:11060"/>
        <dbReference type="Rhea" id="RHEA-COMP:13547"/>
        <dbReference type="Rhea" id="RHEA-COMP:19498"/>
        <dbReference type="Rhea" id="RHEA-COMP:19501"/>
        <dbReference type="ChEBI" id="CHEBI:15378"/>
        <dbReference type="ChEBI" id="CHEBI:30013"/>
        <dbReference type="ChEBI" id="CHEBI:57683"/>
        <dbReference type="ChEBI" id="CHEBI:58211"/>
        <dbReference type="ChEBI" id="CHEBI:137323"/>
        <dbReference type="EC" id="2.4.1.109"/>
    </reaction>
</comment>
<dbReference type="GO" id="GO:0005789">
    <property type="term" value="C:endoplasmic reticulum membrane"/>
    <property type="evidence" value="ECO:0007669"/>
    <property type="project" value="UniProtKB-SubCell"/>
</dbReference>
<proteinExistence type="inferred from homology"/>
<keyword evidence="3" id="KW-0256">Endoplasmic reticulum</keyword>
<dbReference type="Pfam" id="PF16192">
    <property type="entry name" value="PMT_4TMC"/>
    <property type="match status" value="1"/>
</dbReference>
<dbReference type="PANTHER" id="PTHR10050">
    <property type="entry name" value="DOLICHYL-PHOSPHATE-MANNOSE--PROTEIN MANNOSYLTRANSFERASE"/>
    <property type="match status" value="1"/>
</dbReference>
<evidence type="ECO:0000259" key="4">
    <source>
        <dbReference type="PROSITE" id="PS50919"/>
    </source>
</evidence>
<dbReference type="PROSITE" id="PS50919">
    <property type="entry name" value="MIR"/>
    <property type="match status" value="2"/>
</dbReference>
<dbReference type="SMART" id="SM00472">
    <property type="entry name" value="MIR"/>
    <property type="match status" value="2"/>
</dbReference>
<dbReference type="EC" id="2.4.1.109" evidence="3"/>
<dbReference type="InterPro" id="IPR032421">
    <property type="entry name" value="PMT_4TMC"/>
</dbReference>
<gene>
    <name evidence="5" type="primary">PARPA_12641.1 scaffold 45263</name>
</gene>
<comment type="catalytic activity">
    <reaction evidence="3">
        <text>a di-trans,poly-cis-dolichyl beta-D-mannosyl phosphate + L-seryl-[protein] = 3-O-(alpha-D-mannosyl)-L-seryl-[protein] + a di-trans,poly-cis-dolichyl phosphate + H(+)</text>
        <dbReference type="Rhea" id="RHEA:17377"/>
        <dbReference type="Rhea" id="RHEA-COMP:9863"/>
        <dbReference type="Rhea" id="RHEA-COMP:13546"/>
        <dbReference type="Rhea" id="RHEA-COMP:19498"/>
        <dbReference type="Rhea" id="RHEA-COMP:19501"/>
        <dbReference type="ChEBI" id="CHEBI:15378"/>
        <dbReference type="ChEBI" id="CHEBI:29999"/>
        <dbReference type="ChEBI" id="CHEBI:57683"/>
        <dbReference type="ChEBI" id="CHEBI:58211"/>
        <dbReference type="ChEBI" id="CHEBI:137321"/>
        <dbReference type="EC" id="2.4.1.109"/>
    </reaction>
</comment>
<evidence type="ECO:0000256" key="2">
    <source>
        <dbReference type="ARBA" id="ARBA00023180"/>
    </source>
</evidence>
<keyword evidence="6" id="KW-1185">Reference proteome</keyword>
<keyword evidence="3" id="KW-0808">Transferase</keyword>
<dbReference type="Pfam" id="PF02815">
    <property type="entry name" value="MIR"/>
    <property type="match status" value="1"/>
</dbReference>
<reference evidence="5 6" key="1">
    <citation type="submission" date="2014-09" db="EMBL/GenBank/DDBJ databases">
        <authorList>
            <person name="Ellenberger Sabrina"/>
        </authorList>
    </citation>
    <scope>NUCLEOTIDE SEQUENCE [LARGE SCALE GENOMIC DNA]</scope>
    <source>
        <strain evidence="5 6">CBS 412.66</strain>
    </source>
</reference>
<dbReference type="PANTHER" id="PTHR10050:SF50">
    <property type="entry name" value="DOLICHYL-PHOSPHATE-MANNOSE--PROTEIN MANNOSYLTRANSFERASE 1-RELATED"/>
    <property type="match status" value="1"/>
</dbReference>
<dbReference type="OrthoDB" id="292747at2759"/>
<keyword evidence="1" id="KW-0677">Repeat</keyword>
<keyword evidence="2" id="KW-0325">Glycoprotein</keyword>
<dbReference type="STRING" id="35722.A0A0B7NLN9"/>
<dbReference type="GO" id="GO:0004169">
    <property type="term" value="F:dolichyl-phosphate-mannose-protein mannosyltransferase activity"/>
    <property type="evidence" value="ECO:0007669"/>
    <property type="project" value="UniProtKB-UniRule"/>
</dbReference>
<comment type="function">
    <text evidence="3">Transfers mannose from Dol-P-mannose to Ser or Thr residues on proteins.</text>
</comment>
<feature type="domain" description="MIR" evidence="4">
    <location>
        <begin position="30"/>
        <end position="82"/>
    </location>
</feature>
<dbReference type="InterPro" id="IPR016093">
    <property type="entry name" value="MIR_motif"/>
</dbReference>
<keyword evidence="3" id="KW-0472">Membrane</keyword>
<comment type="similarity">
    <text evidence="3">Belongs to the glycosyltransferase 39 family.</text>
</comment>
<comment type="pathway">
    <text evidence="3">Protein modification; protein glycosylation.</text>
</comment>
<dbReference type="InterPro" id="IPR036300">
    <property type="entry name" value="MIR_dom_sf"/>
</dbReference>
<evidence type="ECO:0000313" key="6">
    <source>
        <dbReference type="Proteomes" id="UP000054107"/>
    </source>
</evidence>
<comment type="subcellular location">
    <subcellularLocation>
        <location evidence="3">Endoplasmic reticulum membrane</location>
        <topology evidence="3">Multi-pass membrane protein</topology>
    </subcellularLocation>
</comment>
<sequence>MLPLSGTGDAAMSSEFQASLKGHSFPKTSQADVLYGSRISLNHLAYRGGYLHSHEHQYPHGKQQVTVYSHVDEQNLWIIESIHATNFTTPKFVKNGDVVRLVHAKTYRRLHTHDIRPATNDKRYQYEVSAYGYKGFEGDANDNWRVEIVNSGSDIAAGDRLRARRSEFRLISTTQNCVLYSRKYRLPDWAFGQQEVTLPKDTELIKYNGKGFLAKMWELNRVMWKVNASLSASHKFASRPKDWPVLHRGVSFWTKNNRKVYLLGNPVVFWGSTTCVIAYVILKCIRCILQKRQVCTNYFGRNWAKYDTTAGLLFVSWAMHYFPFNLFGRQLFLHHYMPALYMATLLVGVSFEMLTCKLPTKIRWTLVVMAIIAVIYVYRIFLPITYGQPWSTKKCLEATWRPTWDMNCPWYDSKPKTAVVDNISQQNAVIE</sequence>
<feature type="transmembrane region" description="Helical" evidence="3">
    <location>
        <begin position="303"/>
        <end position="324"/>
    </location>
</feature>
<evidence type="ECO:0000256" key="1">
    <source>
        <dbReference type="ARBA" id="ARBA00022737"/>
    </source>
</evidence>
<evidence type="ECO:0000313" key="5">
    <source>
        <dbReference type="EMBL" id="CEP18337.1"/>
    </source>
</evidence>
<organism evidence="5 6">
    <name type="scientific">Parasitella parasitica</name>
    <dbReference type="NCBI Taxonomy" id="35722"/>
    <lineage>
        <taxon>Eukaryota</taxon>
        <taxon>Fungi</taxon>
        <taxon>Fungi incertae sedis</taxon>
        <taxon>Mucoromycota</taxon>
        <taxon>Mucoromycotina</taxon>
        <taxon>Mucoromycetes</taxon>
        <taxon>Mucorales</taxon>
        <taxon>Mucorineae</taxon>
        <taxon>Mucoraceae</taxon>
        <taxon>Parasitella</taxon>
    </lineage>
</organism>
<feature type="transmembrane region" description="Helical" evidence="3">
    <location>
        <begin position="260"/>
        <end position="282"/>
    </location>
</feature>
<feature type="transmembrane region" description="Helical" evidence="3">
    <location>
        <begin position="336"/>
        <end position="354"/>
    </location>
</feature>
<dbReference type="SUPFAM" id="SSF82109">
    <property type="entry name" value="MIR domain"/>
    <property type="match status" value="1"/>
</dbReference>
<keyword evidence="3" id="KW-1133">Transmembrane helix</keyword>
<protein>
    <recommendedName>
        <fullName evidence="3">Dolichyl-phosphate-mannose--protein mannosyltransferase</fullName>
        <ecNumber evidence="3">2.4.1.109</ecNumber>
    </recommendedName>
</protein>
<accession>A0A0B7NLN9</accession>
<dbReference type="InterPro" id="IPR027005">
    <property type="entry name" value="PMT-like"/>
</dbReference>
<keyword evidence="3" id="KW-0328">Glycosyltransferase</keyword>
<dbReference type="Proteomes" id="UP000054107">
    <property type="component" value="Unassembled WGS sequence"/>
</dbReference>
<feature type="transmembrane region" description="Helical" evidence="3">
    <location>
        <begin position="366"/>
        <end position="386"/>
    </location>
</feature>
<dbReference type="AlphaFoldDB" id="A0A0B7NLN9"/>
<dbReference type="EMBL" id="LN733809">
    <property type="protein sequence ID" value="CEP18337.1"/>
    <property type="molecule type" value="Genomic_DNA"/>
</dbReference>
<dbReference type="UniPathway" id="UPA00378"/>
<evidence type="ECO:0000256" key="3">
    <source>
        <dbReference type="RuleBase" id="RU367007"/>
    </source>
</evidence>
<keyword evidence="3" id="KW-0812">Transmembrane</keyword>
<comment type="caution">
    <text evidence="3">Lacks conserved residue(s) required for the propagation of feature annotation.</text>
</comment>
<name>A0A0B7NLN9_9FUNG</name>
<dbReference type="Gene3D" id="2.80.10.50">
    <property type="match status" value="1"/>
</dbReference>